<evidence type="ECO:0000256" key="5">
    <source>
        <dbReference type="SAM" id="Phobius"/>
    </source>
</evidence>
<dbReference type="KEGG" id="copr:Cop2CBH44_19080"/>
<evidence type="ECO:0000313" key="6">
    <source>
        <dbReference type="EMBL" id="BCI63555.1"/>
    </source>
</evidence>
<dbReference type="GO" id="GO:0009403">
    <property type="term" value="P:toxin biosynthetic process"/>
    <property type="evidence" value="ECO:0007669"/>
    <property type="project" value="InterPro"/>
</dbReference>
<comment type="subcellular location">
    <subcellularLocation>
        <location evidence="1">Membrane</location>
        <topology evidence="1">Multi-pass membrane protein</topology>
    </subcellularLocation>
</comment>
<dbReference type="AlphaFoldDB" id="A0A7G1HUY1"/>
<evidence type="ECO:0000256" key="4">
    <source>
        <dbReference type="ARBA" id="ARBA00023136"/>
    </source>
</evidence>
<feature type="transmembrane region" description="Helical" evidence="5">
    <location>
        <begin position="31"/>
        <end position="54"/>
    </location>
</feature>
<keyword evidence="7" id="KW-1185">Reference proteome</keyword>
<reference evidence="7" key="1">
    <citation type="submission" date="2020-07" db="EMBL/GenBank/DDBJ databases">
        <title>Complete genome sequencing of Coprobacter sp. strain 2CBH44.</title>
        <authorList>
            <person name="Sakamoto M."/>
            <person name="Murakami T."/>
            <person name="Mori H."/>
        </authorList>
    </citation>
    <scope>NUCLEOTIDE SEQUENCE [LARGE SCALE GENOMIC DNA]</scope>
    <source>
        <strain evidence="7">2CBH44</strain>
    </source>
</reference>
<feature type="transmembrane region" description="Helical" evidence="5">
    <location>
        <begin position="66"/>
        <end position="87"/>
    </location>
</feature>
<accession>A0A7G1HUY1</accession>
<keyword evidence="3 5" id="KW-1133">Transmembrane helix</keyword>
<dbReference type="Pfam" id="PF02674">
    <property type="entry name" value="Colicin_V"/>
    <property type="match status" value="1"/>
</dbReference>
<keyword evidence="4 5" id="KW-0472">Membrane</keyword>
<evidence type="ECO:0000256" key="2">
    <source>
        <dbReference type="ARBA" id="ARBA00022692"/>
    </source>
</evidence>
<feature type="transmembrane region" description="Helical" evidence="5">
    <location>
        <begin position="102"/>
        <end position="122"/>
    </location>
</feature>
<dbReference type="PANTHER" id="PTHR37306:SF1">
    <property type="entry name" value="COLICIN V PRODUCTION PROTEIN"/>
    <property type="match status" value="1"/>
</dbReference>
<dbReference type="EMBL" id="AP023322">
    <property type="protein sequence ID" value="BCI63555.1"/>
    <property type="molecule type" value="Genomic_DNA"/>
</dbReference>
<dbReference type="Proteomes" id="UP000594042">
    <property type="component" value="Chromosome"/>
</dbReference>
<dbReference type="GO" id="GO:0016020">
    <property type="term" value="C:membrane"/>
    <property type="evidence" value="ECO:0007669"/>
    <property type="project" value="UniProtKB-SubCell"/>
</dbReference>
<dbReference type="InterPro" id="IPR003825">
    <property type="entry name" value="Colicin-V_CvpA"/>
</dbReference>
<proteinExistence type="predicted"/>
<organism evidence="6 7">
    <name type="scientific">Coprobacter secundus subsp. similis</name>
    <dbReference type="NCBI Taxonomy" id="2751153"/>
    <lineage>
        <taxon>Bacteria</taxon>
        <taxon>Pseudomonadati</taxon>
        <taxon>Bacteroidota</taxon>
        <taxon>Bacteroidia</taxon>
        <taxon>Bacteroidales</taxon>
        <taxon>Barnesiellaceae</taxon>
        <taxon>Coprobacter</taxon>
    </lineage>
</organism>
<evidence type="ECO:0000256" key="1">
    <source>
        <dbReference type="ARBA" id="ARBA00004141"/>
    </source>
</evidence>
<protein>
    <recommendedName>
        <fullName evidence="8">Colicin V production protein</fullName>
    </recommendedName>
</protein>
<dbReference type="RefSeq" id="WP_021930018.1">
    <property type="nucleotide sequence ID" value="NZ_AP023322.1"/>
</dbReference>
<name>A0A7G1HUY1_9BACT</name>
<keyword evidence="2 5" id="KW-0812">Transmembrane</keyword>
<evidence type="ECO:0008006" key="8">
    <source>
        <dbReference type="Google" id="ProtNLM"/>
    </source>
</evidence>
<evidence type="ECO:0000313" key="7">
    <source>
        <dbReference type="Proteomes" id="UP000594042"/>
    </source>
</evidence>
<sequence length="171" mass="19510">MQFIDILILVIICFAAIRGFAQGLVRQIGSLGGLLLAILGAIYLSKFTETLLVGIFKLPDYVYHPLAWLLTFLVIYLSVWTLAWFLLRMVRWAQLGGIDRMSGIVFCIFKYVLVLSVILNIFELIDRDSRLLSQNKKENSYFYSRIAKIAPSVFSLVTDKVMSNDLKYGEN</sequence>
<gene>
    <name evidence="6" type="ORF">Cop2CBH44_19080</name>
</gene>
<dbReference type="PANTHER" id="PTHR37306">
    <property type="entry name" value="COLICIN V PRODUCTION PROTEIN"/>
    <property type="match status" value="1"/>
</dbReference>
<evidence type="ECO:0000256" key="3">
    <source>
        <dbReference type="ARBA" id="ARBA00022989"/>
    </source>
</evidence>